<proteinExistence type="predicted"/>
<evidence type="ECO:0000313" key="1">
    <source>
        <dbReference type="EMBL" id="TFK67615.1"/>
    </source>
</evidence>
<evidence type="ECO:0000313" key="2">
    <source>
        <dbReference type="Proteomes" id="UP000308600"/>
    </source>
</evidence>
<name>A0ACD3APA0_9AGAR</name>
<organism evidence="1 2">
    <name type="scientific">Pluteus cervinus</name>
    <dbReference type="NCBI Taxonomy" id="181527"/>
    <lineage>
        <taxon>Eukaryota</taxon>
        <taxon>Fungi</taxon>
        <taxon>Dikarya</taxon>
        <taxon>Basidiomycota</taxon>
        <taxon>Agaricomycotina</taxon>
        <taxon>Agaricomycetes</taxon>
        <taxon>Agaricomycetidae</taxon>
        <taxon>Agaricales</taxon>
        <taxon>Pluteineae</taxon>
        <taxon>Pluteaceae</taxon>
        <taxon>Pluteus</taxon>
    </lineage>
</organism>
<keyword evidence="2" id="KW-1185">Reference proteome</keyword>
<protein>
    <submittedName>
        <fullName evidence="1">DUF125-domain-containing protein</fullName>
    </submittedName>
</protein>
<sequence length="352" mass="37704">MPHSAQDASTSSEATITPHSVRLPARSSEVGTINPSKPPIWPIDHVRPGVTAPLPAQCSRHARADGVCCKELKGDDRTLVDPDVVRDVVIGLSDGLTVPFALTAGLSSLGESKIVVLGGVAELIAGAISMGIGGFLASQAERDYYRYQRQQTSERVLRSCDGEMEREVVEVLGPVGVDDKTCRDVARCLRNVEMDGDGNLNESTPLLAGSRNSWFGSLQTRIKNARDEEERNRLRWSKEVGLTAFLLKFGEGLEEVPDRRMYISAFTIGMGYLIGGLIPLMPYFFIPKAHVALFYSCLVTGLVLLVFGAVKARITGAGVGPSGYIWGAISTLLVGGLAAGAAFGIVKLMEGQ</sequence>
<reference evidence="1 2" key="1">
    <citation type="journal article" date="2019" name="Nat. Ecol. Evol.">
        <title>Megaphylogeny resolves global patterns of mushroom evolution.</title>
        <authorList>
            <person name="Varga T."/>
            <person name="Krizsan K."/>
            <person name="Foldi C."/>
            <person name="Dima B."/>
            <person name="Sanchez-Garcia M."/>
            <person name="Sanchez-Ramirez S."/>
            <person name="Szollosi G.J."/>
            <person name="Szarkandi J.G."/>
            <person name="Papp V."/>
            <person name="Albert L."/>
            <person name="Andreopoulos W."/>
            <person name="Angelini C."/>
            <person name="Antonin V."/>
            <person name="Barry K.W."/>
            <person name="Bougher N.L."/>
            <person name="Buchanan P."/>
            <person name="Buyck B."/>
            <person name="Bense V."/>
            <person name="Catcheside P."/>
            <person name="Chovatia M."/>
            <person name="Cooper J."/>
            <person name="Damon W."/>
            <person name="Desjardin D."/>
            <person name="Finy P."/>
            <person name="Geml J."/>
            <person name="Haridas S."/>
            <person name="Hughes K."/>
            <person name="Justo A."/>
            <person name="Karasinski D."/>
            <person name="Kautmanova I."/>
            <person name="Kiss B."/>
            <person name="Kocsube S."/>
            <person name="Kotiranta H."/>
            <person name="LaButti K.M."/>
            <person name="Lechner B.E."/>
            <person name="Liimatainen K."/>
            <person name="Lipzen A."/>
            <person name="Lukacs Z."/>
            <person name="Mihaltcheva S."/>
            <person name="Morgado L.N."/>
            <person name="Niskanen T."/>
            <person name="Noordeloos M.E."/>
            <person name="Ohm R.A."/>
            <person name="Ortiz-Santana B."/>
            <person name="Ovrebo C."/>
            <person name="Racz N."/>
            <person name="Riley R."/>
            <person name="Savchenko A."/>
            <person name="Shiryaev A."/>
            <person name="Soop K."/>
            <person name="Spirin V."/>
            <person name="Szebenyi C."/>
            <person name="Tomsovsky M."/>
            <person name="Tulloss R.E."/>
            <person name="Uehling J."/>
            <person name="Grigoriev I.V."/>
            <person name="Vagvolgyi C."/>
            <person name="Papp T."/>
            <person name="Martin F.M."/>
            <person name="Miettinen O."/>
            <person name="Hibbett D.S."/>
            <person name="Nagy L.G."/>
        </authorList>
    </citation>
    <scope>NUCLEOTIDE SEQUENCE [LARGE SCALE GENOMIC DNA]</scope>
    <source>
        <strain evidence="1 2">NL-1719</strain>
    </source>
</reference>
<dbReference type="EMBL" id="ML208371">
    <property type="protein sequence ID" value="TFK67615.1"/>
    <property type="molecule type" value="Genomic_DNA"/>
</dbReference>
<dbReference type="Proteomes" id="UP000308600">
    <property type="component" value="Unassembled WGS sequence"/>
</dbReference>
<gene>
    <name evidence="1" type="ORF">BDN72DRAFT_871249</name>
</gene>
<accession>A0ACD3APA0</accession>